<sequence>FDNNLVFTLDPDNPTSPWQHLEENLLTGEAPVIKSEMTITKPLPVEMLFQVKAEPPSPASSFTSECSAASPDHAQITVKGENPPTPPYMYGDVLSPPLGSLEVTVATSAKPKAQLQAPLAAQIPAVLGGIQTQASVLPGAATLKASSILSTKPPIQPRPVVVSSLPVTQTPAAPKALILQGLPSMDQNRPVRLPRFHPGHHQNGASVPRHPAALPQPHGPALQQTHRSGNDNVTWQQLHGYRYEGAEAAAEDDKNRESACQSRKKKKEYLQTLEAQLREAQQENERLRRENQALRERLAGKEGSDSASNKRAVCVMAVLLFMTFSFGPVSITDRKLTGLQDGVVPYTGRRLLEFEQQQKAHQQQAAPPPSRLVRLQAVQPSESLRLADELRGWVQRHQIDRKKSGGKPKIAKKAKIAQKAQLRKTNFSRYLPIQAHRSIESQLQALPGPEVTYSDFLDAIDRREDTFYVVSFRRDHLLLPAISHNKTSRPKMSLVMPAMSVNESLYNSSQGYEMMMQVDCEVMDTRIVPIKSSAVPRSLRDPPPPPPSASHNHHHHGNHTSLRGRQHHPSSSSAPSPRQPIPPQADGRILISQSEGV</sequence>
<name>A0ACB9WUE1_CHAAC</name>
<reference evidence="1" key="1">
    <citation type="submission" date="2022-05" db="EMBL/GenBank/DDBJ databases">
        <title>Chromosome-level genome of Chaenocephalus aceratus.</title>
        <authorList>
            <person name="Park H."/>
        </authorList>
    </citation>
    <scope>NUCLEOTIDE SEQUENCE</scope>
    <source>
        <strain evidence="1">KU_202001</strain>
    </source>
</reference>
<dbReference type="EMBL" id="CM043795">
    <property type="protein sequence ID" value="KAI4817332.1"/>
    <property type="molecule type" value="Genomic_DNA"/>
</dbReference>
<feature type="non-terminal residue" evidence="1">
    <location>
        <position position="1"/>
    </location>
</feature>
<protein>
    <submittedName>
        <fullName evidence="1">Uncharacterized protein</fullName>
    </submittedName>
</protein>
<dbReference type="Proteomes" id="UP001057452">
    <property type="component" value="Chromosome 11"/>
</dbReference>
<gene>
    <name evidence="1" type="ORF">KUCAC02_010739</name>
</gene>
<organism evidence="1 2">
    <name type="scientific">Chaenocephalus aceratus</name>
    <name type="common">Blackfin icefish</name>
    <name type="synonym">Chaenichthys aceratus</name>
    <dbReference type="NCBI Taxonomy" id="36190"/>
    <lineage>
        <taxon>Eukaryota</taxon>
        <taxon>Metazoa</taxon>
        <taxon>Chordata</taxon>
        <taxon>Craniata</taxon>
        <taxon>Vertebrata</taxon>
        <taxon>Euteleostomi</taxon>
        <taxon>Actinopterygii</taxon>
        <taxon>Neopterygii</taxon>
        <taxon>Teleostei</taxon>
        <taxon>Neoteleostei</taxon>
        <taxon>Acanthomorphata</taxon>
        <taxon>Eupercaria</taxon>
        <taxon>Perciformes</taxon>
        <taxon>Notothenioidei</taxon>
        <taxon>Channichthyidae</taxon>
        <taxon>Chaenocephalus</taxon>
    </lineage>
</organism>
<evidence type="ECO:0000313" key="1">
    <source>
        <dbReference type="EMBL" id="KAI4817332.1"/>
    </source>
</evidence>
<accession>A0ACB9WUE1</accession>
<proteinExistence type="predicted"/>
<keyword evidence="2" id="KW-1185">Reference proteome</keyword>
<evidence type="ECO:0000313" key="2">
    <source>
        <dbReference type="Proteomes" id="UP001057452"/>
    </source>
</evidence>
<comment type="caution">
    <text evidence="1">The sequence shown here is derived from an EMBL/GenBank/DDBJ whole genome shotgun (WGS) entry which is preliminary data.</text>
</comment>